<dbReference type="InterPro" id="IPR050266">
    <property type="entry name" value="AB_hydrolase_sf"/>
</dbReference>
<evidence type="ECO:0000313" key="5">
    <source>
        <dbReference type="Proteomes" id="UP000628710"/>
    </source>
</evidence>
<evidence type="ECO:0000313" key="4">
    <source>
        <dbReference type="EMBL" id="MBJ7539469.1"/>
    </source>
</evidence>
<proteinExistence type="inferred from homology"/>
<feature type="domain" description="AB hydrolase-1" evidence="3">
    <location>
        <begin position="29"/>
        <end position="134"/>
    </location>
</feature>
<evidence type="ECO:0000256" key="1">
    <source>
        <dbReference type="ARBA" id="ARBA00008645"/>
    </source>
</evidence>
<comment type="caution">
    <text evidence="4">The sequence shown here is derived from an EMBL/GenBank/DDBJ whole genome shotgun (WGS) entry which is preliminary data.</text>
</comment>
<dbReference type="InterPro" id="IPR000073">
    <property type="entry name" value="AB_hydrolase_1"/>
</dbReference>
<dbReference type="GO" id="GO:0016787">
    <property type="term" value="F:hydrolase activity"/>
    <property type="evidence" value="ECO:0007669"/>
    <property type="project" value="UniProtKB-KW"/>
</dbReference>
<dbReference type="Pfam" id="PF00561">
    <property type="entry name" value="Abhydrolase_1"/>
    <property type="match status" value="1"/>
</dbReference>
<accession>A0A934MXM0</accession>
<dbReference type="InterPro" id="IPR029058">
    <property type="entry name" value="AB_hydrolase_fold"/>
</dbReference>
<dbReference type="RefSeq" id="WP_199469871.1">
    <property type="nucleotide sequence ID" value="NZ_JAEMNX010000025.1"/>
</dbReference>
<dbReference type="GO" id="GO:0016020">
    <property type="term" value="C:membrane"/>
    <property type="evidence" value="ECO:0007669"/>
    <property type="project" value="TreeGrafter"/>
</dbReference>
<keyword evidence="5" id="KW-1185">Reference proteome</keyword>
<dbReference type="Gene3D" id="3.40.50.1820">
    <property type="entry name" value="alpha/beta hydrolase"/>
    <property type="match status" value="1"/>
</dbReference>
<protein>
    <submittedName>
        <fullName evidence="4">Alpha/beta hydrolase</fullName>
    </submittedName>
</protein>
<dbReference type="SUPFAM" id="SSF53474">
    <property type="entry name" value="alpha/beta-Hydrolases"/>
    <property type="match status" value="1"/>
</dbReference>
<reference evidence="4" key="1">
    <citation type="submission" date="2020-12" db="EMBL/GenBank/DDBJ databases">
        <title>Marinomonas arctica sp. nov., a psychrotolerant bacterium isolated from the Arctic.</title>
        <authorList>
            <person name="Zhang Y."/>
        </authorList>
    </citation>
    <scope>NUCLEOTIDE SEQUENCE</scope>
    <source>
        <strain evidence="4">C1424</strain>
    </source>
</reference>
<gene>
    <name evidence="4" type="ORF">I8J31_17455</name>
</gene>
<keyword evidence="2 4" id="KW-0378">Hydrolase</keyword>
<dbReference type="Proteomes" id="UP000628710">
    <property type="component" value="Unassembled WGS sequence"/>
</dbReference>
<organism evidence="4 5">
    <name type="scientific">Marinomonas transparens</name>
    <dbReference type="NCBI Taxonomy" id="2795388"/>
    <lineage>
        <taxon>Bacteria</taxon>
        <taxon>Pseudomonadati</taxon>
        <taxon>Pseudomonadota</taxon>
        <taxon>Gammaproteobacteria</taxon>
        <taxon>Oceanospirillales</taxon>
        <taxon>Oceanospirillaceae</taxon>
        <taxon>Marinomonas</taxon>
    </lineage>
</organism>
<dbReference type="PRINTS" id="PR00111">
    <property type="entry name" value="ABHYDROLASE"/>
</dbReference>
<name>A0A934MXM0_9GAMM</name>
<dbReference type="EMBL" id="JAEMNX010000025">
    <property type="protein sequence ID" value="MBJ7539469.1"/>
    <property type="molecule type" value="Genomic_DNA"/>
</dbReference>
<evidence type="ECO:0000256" key="2">
    <source>
        <dbReference type="ARBA" id="ARBA00022801"/>
    </source>
</evidence>
<dbReference type="PANTHER" id="PTHR43798">
    <property type="entry name" value="MONOACYLGLYCEROL LIPASE"/>
    <property type="match status" value="1"/>
</dbReference>
<sequence length="287" mass="32013">MGNDIVYRLAHTEIAGLQWLPQKTSELKVLSLHGWLDNAASFSNLSPYLMDYTHIAVDHAGHGLSKHRPIGSFYHLWDYVLDVVSILNQSSQPCWLIGHSMGGSVAMLVAAIVPDKVRGLIVLDSMGPVVSSPADRVVTLQRAVQKMVKHRPDHNTKYQTQDDMVLARMNGFTSLSKSAAKLLVERGSKQTSEGDWTWRHDGKLSFPSPYRMDEASVEAFLQGIKCPSLVLMAKEGIYTEGDDIVSSRAAQFSWLKLKWLEGNHHFHLEPDTVSAVAAEVQYFIDQN</sequence>
<dbReference type="PANTHER" id="PTHR43798:SF14">
    <property type="entry name" value="SERINE HYDROLASE-LIKE PROTEIN DDB_G0286239"/>
    <property type="match status" value="1"/>
</dbReference>
<evidence type="ECO:0000259" key="3">
    <source>
        <dbReference type="Pfam" id="PF00561"/>
    </source>
</evidence>
<dbReference type="AlphaFoldDB" id="A0A934MXM0"/>
<comment type="similarity">
    <text evidence="1">Belongs to the AB hydrolase superfamily.</text>
</comment>